<feature type="region of interest" description="Disordered" evidence="1">
    <location>
        <begin position="69"/>
        <end position="106"/>
    </location>
</feature>
<feature type="compositionally biased region" description="Low complexity" evidence="1">
    <location>
        <begin position="75"/>
        <end position="94"/>
    </location>
</feature>
<evidence type="ECO:0000256" key="2">
    <source>
        <dbReference type="SAM" id="Phobius"/>
    </source>
</evidence>
<proteinExistence type="predicted"/>
<evidence type="ECO:0000256" key="1">
    <source>
        <dbReference type="SAM" id="MobiDB-lite"/>
    </source>
</evidence>
<organism evidence="3 4">
    <name type="scientific">Massilia norwichensis</name>
    <dbReference type="NCBI Taxonomy" id="1442366"/>
    <lineage>
        <taxon>Bacteria</taxon>
        <taxon>Pseudomonadati</taxon>
        <taxon>Pseudomonadota</taxon>
        <taxon>Betaproteobacteria</taxon>
        <taxon>Burkholderiales</taxon>
        <taxon>Oxalobacteraceae</taxon>
        <taxon>Telluria group</taxon>
        <taxon>Massilia</taxon>
    </lineage>
</organism>
<keyword evidence="2" id="KW-0472">Membrane</keyword>
<sequence>MHLAASLHRITTPHRQHTRAPMLGWGISLLVHALGAALLWHAWSLRHAEQDTGPVRRIEVRLIPIAPAAPPAPMPDAAAPRASSRALQTRAAPRAAPPPHRMPAQDAAASPTAAVPEAVPNANANANADTVTPTDAGTAAPAVDLQAARAAARLIARENGKGLVALPERKPVADPNADRHVVDRFERARRVDCQKARAESANLLANVIGLAVDLAKNAIDDSGCKW</sequence>
<dbReference type="RefSeq" id="WP_258847339.1">
    <property type="nucleotide sequence ID" value="NZ_JANUGX010000028.1"/>
</dbReference>
<comment type="caution">
    <text evidence="3">The sequence shown here is derived from an EMBL/GenBank/DDBJ whole genome shotgun (WGS) entry which is preliminary data.</text>
</comment>
<dbReference type="Proteomes" id="UP001205560">
    <property type="component" value="Unassembled WGS sequence"/>
</dbReference>
<keyword evidence="2" id="KW-1133">Transmembrane helix</keyword>
<evidence type="ECO:0008006" key="5">
    <source>
        <dbReference type="Google" id="ProtNLM"/>
    </source>
</evidence>
<accession>A0ABT2ABJ3</accession>
<evidence type="ECO:0000313" key="4">
    <source>
        <dbReference type="Proteomes" id="UP001205560"/>
    </source>
</evidence>
<reference evidence="3 4" key="1">
    <citation type="submission" date="2022-08" db="EMBL/GenBank/DDBJ databases">
        <title>Reclassification of Massilia species as members of the genera Telluria, Duganella, Pseudoduganella, Mokoshia gen. nov. and Zemynaea gen. nov. using orthogonal and non-orthogonal genome-based approaches.</title>
        <authorList>
            <person name="Bowman J.P."/>
        </authorList>
    </citation>
    <scope>NUCLEOTIDE SEQUENCE [LARGE SCALE GENOMIC DNA]</scope>
    <source>
        <strain evidence="3 4">LMG 28164</strain>
    </source>
</reference>
<protein>
    <recommendedName>
        <fullName evidence="5">Energy transducer TonB</fullName>
    </recommendedName>
</protein>
<feature type="transmembrane region" description="Helical" evidence="2">
    <location>
        <begin position="21"/>
        <end position="43"/>
    </location>
</feature>
<dbReference type="EMBL" id="JANUGX010000028">
    <property type="protein sequence ID" value="MCS0591576.1"/>
    <property type="molecule type" value="Genomic_DNA"/>
</dbReference>
<keyword evidence="2" id="KW-0812">Transmembrane</keyword>
<gene>
    <name evidence="3" type="ORF">NX782_20505</name>
</gene>
<keyword evidence="4" id="KW-1185">Reference proteome</keyword>
<name>A0ABT2ABJ3_9BURK</name>
<evidence type="ECO:0000313" key="3">
    <source>
        <dbReference type="EMBL" id="MCS0591576.1"/>
    </source>
</evidence>